<dbReference type="SUPFAM" id="SSF53756">
    <property type="entry name" value="UDP-Glycosyltransferase/glycogen phosphorylase"/>
    <property type="match status" value="1"/>
</dbReference>
<reference evidence="1 2" key="1">
    <citation type="submission" date="2016-10" db="EMBL/GenBank/DDBJ databases">
        <authorList>
            <person name="de Groot N.N."/>
        </authorList>
    </citation>
    <scope>NUCLEOTIDE SEQUENCE [LARGE SCALE GENOMIC DNA]</scope>
    <source>
        <strain evidence="1 2">DSM 1801</strain>
    </source>
</reference>
<keyword evidence="1" id="KW-0808">Transferase</keyword>
<accession>A0A1I0EE28</accession>
<dbReference type="Proteomes" id="UP000199800">
    <property type="component" value="Unassembled WGS sequence"/>
</dbReference>
<protein>
    <submittedName>
        <fullName evidence="1">Glycosyltransferase, MGT family</fullName>
    </submittedName>
</protein>
<keyword evidence="2" id="KW-1185">Reference proteome</keyword>
<organism evidence="1 2">
    <name type="scientific">[Clostridium] polysaccharolyticum</name>
    <dbReference type="NCBI Taxonomy" id="29364"/>
    <lineage>
        <taxon>Bacteria</taxon>
        <taxon>Bacillati</taxon>
        <taxon>Bacillota</taxon>
        <taxon>Clostridia</taxon>
        <taxon>Lachnospirales</taxon>
        <taxon>Lachnospiraceae</taxon>
    </lineage>
</organism>
<proteinExistence type="predicted"/>
<evidence type="ECO:0000313" key="1">
    <source>
        <dbReference type="EMBL" id="SET43528.1"/>
    </source>
</evidence>
<gene>
    <name evidence="1" type="ORF">SAMN04487772_12038</name>
</gene>
<dbReference type="AlphaFoldDB" id="A0A1I0EE28"/>
<name>A0A1I0EE28_9FIRM</name>
<dbReference type="STRING" id="29364.SAMN04487772_12038"/>
<dbReference type="GO" id="GO:0016740">
    <property type="term" value="F:transferase activity"/>
    <property type="evidence" value="ECO:0007669"/>
    <property type="project" value="UniProtKB-KW"/>
</dbReference>
<evidence type="ECO:0000313" key="2">
    <source>
        <dbReference type="Proteomes" id="UP000199800"/>
    </source>
</evidence>
<dbReference type="Gene3D" id="3.40.50.2000">
    <property type="entry name" value="Glycogen Phosphorylase B"/>
    <property type="match status" value="2"/>
</dbReference>
<sequence length="403" mass="46445">MISTKKEGIDMKKILFVSFPATGHVNASKKFIKELCQRQDSEVYYVTLREHFRRFDDVKGLHLIPYNEEYVQYYRTEEKHSGKIKSNLLQLLYMLYQMMEKSVEFIDHTVERIKPDRIVCDPFAIGAKAVAKKYKIPYHLYFSFLVQNPAGDAMPPGIKKMILLHPVTLFKAMRLQKKLTKKYGYCDMPWDLLDHQHVKTIVTTSSKYHPYGDRYPENVFFAGPPDVWKTEPKPKKDMVFVSLGTVESNVCVIKACLELAKTKKCEFVITLAGNKQNYIQKEDSLTNVTIYENLTPEEFRGVLSEAKVFINSGGINSVSDSIMAMTPVLVYSASQESHDMGVLVQEYHCGYLHEGKIKVKELEREIDLLLQDKSYSSGLPIYRESFWNAAGYEKAAEFVLRES</sequence>
<dbReference type="OrthoDB" id="6620093at2"/>
<dbReference type="EMBL" id="FOHN01000020">
    <property type="protein sequence ID" value="SET43528.1"/>
    <property type="molecule type" value="Genomic_DNA"/>
</dbReference>